<gene>
    <name evidence="2" type="ORF">HD601_000196</name>
</gene>
<feature type="domain" description="Amine oxidase" evidence="1">
    <location>
        <begin position="81"/>
        <end position="533"/>
    </location>
</feature>
<dbReference type="GO" id="GO:0001716">
    <property type="term" value="F:L-amino-acid oxidase activity"/>
    <property type="evidence" value="ECO:0007669"/>
    <property type="project" value="TreeGrafter"/>
</dbReference>
<dbReference type="SUPFAM" id="SSF51905">
    <property type="entry name" value="FAD/NAD(P)-binding domain"/>
    <property type="match status" value="1"/>
</dbReference>
<accession>A0A7W9LJ09</accession>
<keyword evidence="2" id="KW-0560">Oxidoreductase</keyword>
<dbReference type="PANTHER" id="PTHR10742">
    <property type="entry name" value="FLAVIN MONOAMINE OXIDASE"/>
    <property type="match status" value="1"/>
</dbReference>
<evidence type="ECO:0000259" key="1">
    <source>
        <dbReference type="Pfam" id="PF01593"/>
    </source>
</evidence>
<sequence>MTTTAGTPHTHTRRSFLTRVGAVGGASALYGTMEALGLFASPAEAAQAAGTRDFAPPRAADLPDAARARGTKVVILGAGTAGLTAAYELGKAGYDCTVLEARDRPGGRAKTIRRGDRLTDTDGVTQVCRFDEGLYFNAGPARIPNHHVTLDYCRELGVPIEALVNANAESLYFHENTGSTNYGELASTAVTHRQAKADVYGYISELLAQAADQGALDDVLSPADADRVVAFAENFGGLSGGKYLGNGRRGYVDAPGAGHDAGVVGTPPSMTAILQSQFGSRFSFEFGWDQAMMMWQPVGGMDRISAALASAVGGKRRITYNAPVTRIENTADGVRVSYRLNGRTRIVDADYCVATIPPMVLKAIPTNFSQTTKDALAVPTAANTGKIGLQYARRWWEEDDKIFGGITATNMDISGIWYPSSGFLGRKGVVVGYYSGSYTNLAVADRETRAVAQGVKIHGAKYRDELETSISIAWPKEPYSLGGWVSWPGGRGAAYDHLLRPDGNTYFAGDHLSYLIAWQAGAFESARLAVTALHERVAATAAAS</sequence>
<protein>
    <submittedName>
        <fullName evidence="2">Monoamine oxidase</fullName>
        <ecNumber evidence="2">1.4.3.4</ecNumber>
    </submittedName>
</protein>
<keyword evidence="3" id="KW-1185">Reference proteome</keyword>
<dbReference type="EC" id="1.4.3.4" evidence="2"/>
<dbReference type="GO" id="GO:0097621">
    <property type="term" value="F:monoamine oxidase activity"/>
    <property type="evidence" value="ECO:0007669"/>
    <property type="project" value="UniProtKB-EC"/>
</dbReference>
<evidence type="ECO:0000313" key="3">
    <source>
        <dbReference type="Proteomes" id="UP000542813"/>
    </source>
</evidence>
<dbReference type="SUPFAM" id="SSF54373">
    <property type="entry name" value="FAD-linked reductases, C-terminal domain"/>
    <property type="match status" value="1"/>
</dbReference>
<proteinExistence type="predicted"/>
<dbReference type="InterPro" id="IPR002937">
    <property type="entry name" value="Amino_oxidase"/>
</dbReference>
<organism evidence="2 3">
    <name type="scientific">Jiangella mangrovi</name>
    <dbReference type="NCBI Taxonomy" id="1524084"/>
    <lineage>
        <taxon>Bacteria</taxon>
        <taxon>Bacillati</taxon>
        <taxon>Actinomycetota</taxon>
        <taxon>Actinomycetes</taxon>
        <taxon>Jiangellales</taxon>
        <taxon>Jiangellaceae</taxon>
        <taxon>Jiangella</taxon>
    </lineage>
</organism>
<dbReference type="RefSeq" id="WP_221440442.1">
    <property type="nucleotide sequence ID" value="NZ_JACHMM010000001.1"/>
</dbReference>
<dbReference type="PANTHER" id="PTHR10742:SF342">
    <property type="entry name" value="AMINE OXIDASE"/>
    <property type="match status" value="1"/>
</dbReference>
<dbReference type="EMBL" id="JACHMM010000001">
    <property type="protein sequence ID" value="MBB5785621.1"/>
    <property type="molecule type" value="Genomic_DNA"/>
</dbReference>
<dbReference type="Pfam" id="PF01593">
    <property type="entry name" value="Amino_oxidase"/>
    <property type="match status" value="1"/>
</dbReference>
<comment type="caution">
    <text evidence="2">The sequence shown here is derived from an EMBL/GenBank/DDBJ whole genome shotgun (WGS) entry which is preliminary data.</text>
</comment>
<dbReference type="Gene3D" id="1.20.1440.240">
    <property type="match status" value="1"/>
</dbReference>
<dbReference type="Gene3D" id="3.50.50.60">
    <property type="entry name" value="FAD/NAD(P)-binding domain"/>
    <property type="match status" value="1"/>
</dbReference>
<dbReference type="InterPro" id="IPR006311">
    <property type="entry name" value="TAT_signal"/>
</dbReference>
<evidence type="ECO:0000313" key="2">
    <source>
        <dbReference type="EMBL" id="MBB5785621.1"/>
    </source>
</evidence>
<dbReference type="PROSITE" id="PS51318">
    <property type="entry name" value="TAT"/>
    <property type="match status" value="1"/>
</dbReference>
<reference evidence="2 3" key="1">
    <citation type="submission" date="2020-08" db="EMBL/GenBank/DDBJ databases">
        <title>Sequencing the genomes of 1000 actinobacteria strains.</title>
        <authorList>
            <person name="Klenk H.-P."/>
        </authorList>
    </citation>
    <scope>NUCLEOTIDE SEQUENCE [LARGE SCALE GENOMIC DNA]</scope>
    <source>
        <strain evidence="2 3">DSM 102122</strain>
    </source>
</reference>
<name>A0A7W9LJ09_9ACTN</name>
<dbReference type="Gene3D" id="3.90.660.10">
    <property type="match status" value="1"/>
</dbReference>
<dbReference type="AlphaFoldDB" id="A0A7W9LJ09"/>
<dbReference type="InterPro" id="IPR036188">
    <property type="entry name" value="FAD/NAD-bd_sf"/>
</dbReference>
<dbReference type="GO" id="GO:0009063">
    <property type="term" value="P:amino acid catabolic process"/>
    <property type="evidence" value="ECO:0007669"/>
    <property type="project" value="TreeGrafter"/>
</dbReference>
<dbReference type="InterPro" id="IPR050281">
    <property type="entry name" value="Flavin_monoamine_oxidase"/>
</dbReference>
<dbReference type="Proteomes" id="UP000542813">
    <property type="component" value="Unassembled WGS sequence"/>
</dbReference>